<dbReference type="AlphaFoldDB" id="A0AAU8T7P0"/>
<proteinExistence type="predicted"/>
<organism evidence="1 2">
    <name type="scientific">Paraburkholderia fungorum</name>
    <dbReference type="NCBI Taxonomy" id="134537"/>
    <lineage>
        <taxon>Bacteria</taxon>
        <taxon>Pseudomonadati</taxon>
        <taxon>Pseudomonadota</taxon>
        <taxon>Betaproteobacteria</taxon>
        <taxon>Burkholderiales</taxon>
        <taxon>Burkholderiaceae</taxon>
        <taxon>Paraburkholderia</taxon>
    </lineage>
</organism>
<evidence type="ECO:0000313" key="1">
    <source>
        <dbReference type="EMBL" id="AJZ57608.1"/>
    </source>
</evidence>
<reference evidence="1 2" key="1">
    <citation type="journal article" date="2015" name="Genome Announc.">
        <title>Complete genome sequences for 59 burkholderia isolates, both pathogenic and near neighbor.</title>
        <authorList>
            <person name="Johnson S.L."/>
            <person name="Bishop-Lilly K.A."/>
            <person name="Ladner J.T."/>
            <person name="Daligault H.E."/>
            <person name="Davenport K.W."/>
            <person name="Jaissle J."/>
            <person name="Frey K.G."/>
            <person name="Koroleva G.I."/>
            <person name="Bruce D.C."/>
            <person name="Coyne S.R."/>
            <person name="Broomall S.M."/>
            <person name="Li P.E."/>
            <person name="Teshima H."/>
            <person name="Gibbons H.S."/>
            <person name="Palacios G.F."/>
            <person name="Rosenzweig C.N."/>
            <person name="Redden C.L."/>
            <person name="Xu Y."/>
            <person name="Minogue T.D."/>
            <person name="Chain P.S."/>
        </authorList>
    </citation>
    <scope>NUCLEOTIDE SEQUENCE [LARGE SCALE GENOMIC DNA]</scope>
    <source>
        <strain evidence="1 2">ATCC BAA-463</strain>
    </source>
</reference>
<gene>
    <name evidence="1" type="ORF">OI25_3639</name>
</gene>
<dbReference type="KEGG" id="bfn:OI25_3639"/>
<protein>
    <submittedName>
        <fullName evidence="1">Uncharacterized protein</fullName>
    </submittedName>
</protein>
<evidence type="ECO:0000313" key="2">
    <source>
        <dbReference type="Proteomes" id="UP000032614"/>
    </source>
</evidence>
<name>A0AAU8T7P0_9BURK</name>
<accession>A0AAU8T7P0</accession>
<dbReference type="Proteomes" id="UP000032614">
    <property type="component" value="Chromosome 1"/>
</dbReference>
<sequence length="50" mass="5528">MFAQANAIHAWHIPVSHDQIGKALRGRVKGGLTALSEKRAVTMPYENNLE</sequence>
<dbReference type="EMBL" id="CP010026">
    <property type="protein sequence ID" value="AJZ57608.1"/>
    <property type="molecule type" value="Genomic_DNA"/>
</dbReference>